<keyword evidence="4" id="KW-0813">Transport</keyword>
<keyword evidence="9" id="KW-0472">Membrane</keyword>
<dbReference type="GO" id="GO:0008308">
    <property type="term" value="F:voltage-gated monoatomic anion channel activity"/>
    <property type="evidence" value="ECO:0007669"/>
    <property type="project" value="InterPro"/>
</dbReference>
<protein>
    <submittedName>
        <fullName evidence="11">Uncharacterized protein</fullName>
    </submittedName>
</protein>
<evidence type="ECO:0000256" key="8">
    <source>
        <dbReference type="ARBA" id="ARBA00023065"/>
    </source>
</evidence>
<evidence type="ECO:0000256" key="6">
    <source>
        <dbReference type="ARBA" id="ARBA00022640"/>
    </source>
</evidence>
<evidence type="ECO:0000256" key="10">
    <source>
        <dbReference type="ARBA" id="ARBA00024941"/>
    </source>
</evidence>
<evidence type="ECO:0000256" key="9">
    <source>
        <dbReference type="ARBA" id="ARBA00023136"/>
    </source>
</evidence>
<dbReference type="AlphaFoldDB" id="A0A7S1X7X1"/>
<dbReference type="GO" id="GO:0034426">
    <property type="term" value="C:etioplast membrane"/>
    <property type="evidence" value="ECO:0007669"/>
    <property type="project" value="UniProtKB-SubCell"/>
</dbReference>
<dbReference type="EMBL" id="HBGG01033667">
    <property type="protein sequence ID" value="CAD9215393.1"/>
    <property type="molecule type" value="Transcribed_RNA"/>
</dbReference>
<keyword evidence="7" id="KW-0812">Transmembrane</keyword>
<keyword evidence="8" id="KW-0406">Ion transport</keyword>
<dbReference type="PANTHER" id="PTHR35993:SF1">
    <property type="entry name" value="OUTER ENVELOPE PORE PROTEIN 21B, CHLOROPLASTIC"/>
    <property type="match status" value="1"/>
</dbReference>
<sequence>MQTSMIFGNQRKLGLLFRERFTSEENVSLTVDAVVNTDNCSFQGRGCVFKRFEANNGMMTHVLDKVDIGGAYSTDNDDFLATARARKTWSVGKGNRTASLKVGGEAEINTNQKVEARGRVELSTKLMNFTDEQDLKLKLGYGHKRIGVSNQFLKGPYGCIRENNWSLMTDFKDFVEVKYDL</sequence>
<gene>
    <name evidence="11" type="ORF">TCHU04912_LOCUS17633</name>
</gene>
<keyword evidence="6" id="KW-0934">Plastid</keyword>
<evidence type="ECO:0000256" key="3">
    <source>
        <dbReference type="ARBA" id="ARBA00009945"/>
    </source>
</evidence>
<dbReference type="InterPro" id="IPR034575">
    <property type="entry name" value="OEP21"/>
</dbReference>
<evidence type="ECO:0000256" key="2">
    <source>
        <dbReference type="ARBA" id="ARBA00004441"/>
    </source>
</evidence>
<comment type="function">
    <text evidence="10">Voltage-dependent rectifying anion channel that facilitates the translocation between chloroplast and cytoplasm of phosphorylated carbohydrates such as triosephosphate, 3-phosphoglycerate and inorganic phosphate (Pi) depending of ATP to triosephosphate ratio in the plastidial intermembrane space; in high triosephosphate/ATP conditions (e.g. photosynthesis), export of triosphosphate from chloroplast (outward rectifying channels), but in high ATP/triosephosphate conditions (e.g. dark phase), import of phosphosolutes (inward rectifying channels).</text>
</comment>
<evidence type="ECO:0000256" key="7">
    <source>
        <dbReference type="ARBA" id="ARBA00022692"/>
    </source>
</evidence>
<keyword evidence="5" id="KW-0150">Chloroplast</keyword>
<dbReference type="PANTHER" id="PTHR35993">
    <property type="entry name" value="OUTER ENVELOPE PORE PROTEIN 21B, CHLOROPLASTIC"/>
    <property type="match status" value="1"/>
</dbReference>
<dbReference type="GO" id="GO:0044070">
    <property type="term" value="P:regulation of monoatomic anion transport"/>
    <property type="evidence" value="ECO:0007669"/>
    <property type="project" value="InterPro"/>
</dbReference>
<reference evidence="11" key="1">
    <citation type="submission" date="2021-01" db="EMBL/GenBank/DDBJ databases">
        <authorList>
            <person name="Corre E."/>
            <person name="Pelletier E."/>
            <person name="Niang G."/>
            <person name="Scheremetjew M."/>
            <person name="Finn R."/>
            <person name="Kale V."/>
            <person name="Holt S."/>
            <person name="Cochrane G."/>
            <person name="Meng A."/>
            <person name="Brown T."/>
            <person name="Cohen L."/>
        </authorList>
    </citation>
    <scope>NUCLEOTIDE SEQUENCE</scope>
    <source>
        <strain evidence="11">PLY429</strain>
    </source>
</reference>
<accession>A0A7S1X7X1</accession>
<evidence type="ECO:0000256" key="1">
    <source>
        <dbReference type="ARBA" id="ARBA00004396"/>
    </source>
</evidence>
<evidence type="ECO:0000256" key="5">
    <source>
        <dbReference type="ARBA" id="ARBA00022528"/>
    </source>
</evidence>
<organism evidence="11">
    <name type="scientific">Tetraselmis chuii</name>
    <dbReference type="NCBI Taxonomy" id="63592"/>
    <lineage>
        <taxon>Eukaryota</taxon>
        <taxon>Viridiplantae</taxon>
        <taxon>Chlorophyta</taxon>
        <taxon>core chlorophytes</taxon>
        <taxon>Chlorodendrophyceae</taxon>
        <taxon>Chlorodendrales</taxon>
        <taxon>Chlorodendraceae</taxon>
        <taxon>Tetraselmis</taxon>
    </lineage>
</organism>
<comment type="subcellular location">
    <subcellularLocation>
        <location evidence="1">Plastid</location>
        <location evidence="1">Chloroplast outer membrane</location>
        <topology evidence="1">Multi-pass membrane protein</topology>
    </subcellularLocation>
    <subcellularLocation>
        <location evidence="2">Plastid</location>
        <location evidence="2">Etioplast membrane</location>
        <topology evidence="2">Multi-pass membrane protein</topology>
    </subcellularLocation>
</comment>
<evidence type="ECO:0000256" key="4">
    <source>
        <dbReference type="ARBA" id="ARBA00022448"/>
    </source>
</evidence>
<dbReference type="GO" id="GO:0009707">
    <property type="term" value="C:chloroplast outer membrane"/>
    <property type="evidence" value="ECO:0007669"/>
    <property type="project" value="UniProtKB-SubCell"/>
</dbReference>
<proteinExistence type="inferred from homology"/>
<name>A0A7S1X7X1_9CHLO</name>
<comment type="similarity">
    <text evidence="3">Belongs to the plastid outer envelope porin OEP21 (TC 1.B.29) family.</text>
</comment>
<evidence type="ECO:0000313" key="11">
    <source>
        <dbReference type="EMBL" id="CAD9215393.1"/>
    </source>
</evidence>